<dbReference type="Gene3D" id="2.60.120.10">
    <property type="entry name" value="Jelly Rolls"/>
    <property type="match status" value="1"/>
</dbReference>
<dbReference type="EMBL" id="BAAABM010000051">
    <property type="protein sequence ID" value="GAA0358031.1"/>
    <property type="molecule type" value="Genomic_DNA"/>
</dbReference>
<sequence length="209" mass="22424">MLITEMTVPGAYRVEPEPLTDARGCFYESVRAGALLAATGWDLEIRQVNYSVSRRGVLRGIHGTTVPPGQAKFITCVRGRALDIVVDIRAGSPTFGHYDLTYQSPETGTAVYLPDGFGHAFLALTDDTCMCYLCSTEYVPGTMIEIDALDPDLALPWNLTGPPVRSAKDAAAPTLAQAAAAGLLPTYEQCPSRPLPPRRAITIPEGSPE</sequence>
<evidence type="ECO:0000313" key="3">
    <source>
        <dbReference type="Proteomes" id="UP001501822"/>
    </source>
</evidence>
<dbReference type="RefSeq" id="WP_252798525.1">
    <property type="nucleotide sequence ID" value="NZ_BAAABM010000051.1"/>
</dbReference>
<dbReference type="SUPFAM" id="SSF51182">
    <property type="entry name" value="RmlC-like cupins"/>
    <property type="match status" value="1"/>
</dbReference>
<gene>
    <name evidence="2" type="ORF">GCM10010151_54630</name>
</gene>
<evidence type="ECO:0000256" key="1">
    <source>
        <dbReference type="ARBA" id="ARBA00010154"/>
    </source>
</evidence>
<evidence type="ECO:0000313" key="2">
    <source>
        <dbReference type="EMBL" id="GAA0358031.1"/>
    </source>
</evidence>
<dbReference type="InterPro" id="IPR014710">
    <property type="entry name" value="RmlC-like_jellyroll"/>
</dbReference>
<dbReference type="Proteomes" id="UP001501822">
    <property type="component" value="Unassembled WGS sequence"/>
</dbReference>
<dbReference type="PANTHER" id="PTHR21047:SF2">
    <property type="entry name" value="THYMIDINE DIPHOSPHO-4-KETO-RHAMNOSE 3,5-EPIMERASE"/>
    <property type="match status" value="1"/>
</dbReference>
<dbReference type="CDD" id="cd00438">
    <property type="entry name" value="cupin_RmlC"/>
    <property type="match status" value="1"/>
</dbReference>
<proteinExistence type="inferred from homology"/>
<dbReference type="InterPro" id="IPR011051">
    <property type="entry name" value="RmlC_Cupin_sf"/>
</dbReference>
<dbReference type="Pfam" id="PF00908">
    <property type="entry name" value="dTDP_sugar_isom"/>
    <property type="match status" value="1"/>
</dbReference>
<comment type="caution">
    <text evidence="2">The sequence shown here is derived from an EMBL/GenBank/DDBJ whole genome shotgun (WGS) entry which is preliminary data.</text>
</comment>
<comment type="similarity">
    <text evidence="1">Belongs to the dTDP-4-dehydrorhamnose 3,5-epimerase family.</text>
</comment>
<protein>
    <submittedName>
        <fullName evidence="2">dTDP-4-dehydrorhamnose 3,5-epimerase family protein</fullName>
    </submittedName>
</protein>
<dbReference type="InterPro" id="IPR000888">
    <property type="entry name" value="RmlC-like"/>
</dbReference>
<organism evidence="2 3">
    <name type="scientific">Actinoallomurus spadix</name>
    <dbReference type="NCBI Taxonomy" id="79912"/>
    <lineage>
        <taxon>Bacteria</taxon>
        <taxon>Bacillati</taxon>
        <taxon>Actinomycetota</taxon>
        <taxon>Actinomycetes</taxon>
        <taxon>Streptosporangiales</taxon>
        <taxon>Thermomonosporaceae</taxon>
        <taxon>Actinoallomurus</taxon>
    </lineage>
</organism>
<accession>A0ABP3H150</accession>
<keyword evidence="3" id="KW-1185">Reference proteome</keyword>
<dbReference type="PANTHER" id="PTHR21047">
    <property type="entry name" value="DTDP-6-DEOXY-D-GLUCOSE-3,5 EPIMERASE"/>
    <property type="match status" value="1"/>
</dbReference>
<reference evidence="3" key="1">
    <citation type="journal article" date="2019" name="Int. J. Syst. Evol. Microbiol.">
        <title>The Global Catalogue of Microorganisms (GCM) 10K type strain sequencing project: providing services to taxonomists for standard genome sequencing and annotation.</title>
        <authorList>
            <consortium name="The Broad Institute Genomics Platform"/>
            <consortium name="The Broad Institute Genome Sequencing Center for Infectious Disease"/>
            <person name="Wu L."/>
            <person name="Ma J."/>
        </authorList>
    </citation>
    <scope>NUCLEOTIDE SEQUENCE [LARGE SCALE GENOMIC DNA]</scope>
    <source>
        <strain evidence="3">JCM 3146</strain>
    </source>
</reference>
<name>A0ABP3H150_9ACTN</name>